<evidence type="ECO:0000259" key="1">
    <source>
        <dbReference type="Pfam" id="PF12973"/>
    </source>
</evidence>
<dbReference type="EMBL" id="WMBB01000011">
    <property type="protein sequence ID" value="MTE15795.1"/>
    <property type="molecule type" value="Genomic_DNA"/>
</dbReference>
<comment type="caution">
    <text evidence="2">The sequence shown here is derived from an EMBL/GenBank/DDBJ whole genome shotgun (WGS) entry which is preliminary data.</text>
</comment>
<dbReference type="Pfam" id="PF12973">
    <property type="entry name" value="Cupin_7"/>
    <property type="match status" value="1"/>
</dbReference>
<sequence>MTLKTNPVPVKTSSGAALPCVALPQGELLTVNERNVPLIHDSLGPGVHFKPLRLDLEAGVWVVLATFSPGSKVPLHYHTGVAEAYTLSGSWHYLEYPDQLQTAGSYLYEPAGSVHTFVCPETNTEDTTLFIRVEGANVNFSEDGGFHSILDAVTIRYLTHELAAAQGLGPVDYLGGGAAGYMARES</sequence>
<dbReference type="AlphaFoldDB" id="A0A6I3L5I6"/>
<dbReference type="InterPro" id="IPR025979">
    <property type="entry name" value="ChrR-like_cupin_dom"/>
</dbReference>
<reference evidence="2 3" key="1">
    <citation type="submission" date="2019-11" db="EMBL/GenBank/DDBJ databases">
        <title>Nocardia sp. nov. CT2-14 isolated from soil.</title>
        <authorList>
            <person name="Kanchanasin P."/>
            <person name="Tanasupawat S."/>
            <person name="Yuki M."/>
            <person name="Kudo T."/>
        </authorList>
    </citation>
    <scope>NUCLEOTIDE SEQUENCE [LARGE SCALE GENOMIC DNA]</scope>
    <source>
        <strain evidence="2 3">CT2-14</strain>
    </source>
</reference>
<keyword evidence="3" id="KW-1185">Reference proteome</keyword>
<protein>
    <recommendedName>
        <fullName evidence="1">ChrR-like cupin domain-containing protein</fullName>
    </recommendedName>
</protein>
<feature type="domain" description="ChrR-like cupin" evidence="1">
    <location>
        <begin position="43"/>
        <end position="123"/>
    </location>
</feature>
<dbReference type="Proteomes" id="UP000432464">
    <property type="component" value="Unassembled WGS sequence"/>
</dbReference>
<organism evidence="2 3">
    <name type="scientific">Nocardia aurantiaca</name>
    <dbReference type="NCBI Taxonomy" id="2675850"/>
    <lineage>
        <taxon>Bacteria</taxon>
        <taxon>Bacillati</taxon>
        <taxon>Actinomycetota</taxon>
        <taxon>Actinomycetes</taxon>
        <taxon>Mycobacteriales</taxon>
        <taxon>Nocardiaceae</taxon>
        <taxon>Nocardia</taxon>
    </lineage>
</organism>
<dbReference type="RefSeq" id="WP_154790221.1">
    <property type="nucleotide sequence ID" value="NZ_WMBB01000011.1"/>
</dbReference>
<evidence type="ECO:0000313" key="3">
    <source>
        <dbReference type="Proteomes" id="UP000432464"/>
    </source>
</evidence>
<dbReference type="InterPro" id="IPR014710">
    <property type="entry name" value="RmlC-like_jellyroll"/>
</dbReference>
<dbReference type="Gene3D" id="2.60.120.10">
    <property type="entry name" value="Jelly Rolls"/>
    <property type="match status" value="1"/>
</dbReference>
<name>A0A6I3L5I6_9NOCA</name>
<dbReference type="SUPFAM" id="SSF51182">
    <property type="entry name" value="RmlC-like cupins"/>
    <property type="match status" value="1"/>
</dbReference>
<accession>A0A6I3L5I6</accession>
<dbReference type="InterPro" id="IPR011051">
    <property type="entry name" value="RmlC_Cupin_sf"/>
</dbReference>
<proteinExistence type="predicted"/>
<evidence type="ECO:0000313" key="2">
    <source>
        <dbReference type="EMBL" id="MTE15795.1"/>
    </source>
</evidence>
<gene>
    <name evidence="2" type="ORF">GLP40_23865</name>
</gene>
<dbReference type="CDD" id="cd20302">
    <property type="entry name" value="cupin_DAD"/>
    <property type="match status" value="1"/>
</dbReference>